<dbReference type="PANTHER" id="PTHR10334">
    <property type="entry name" value="CYSTEINE-RICH SECRETORY PROTEIN-RELATED"/>
    <property type="match status" value="1"/>
</dbReference>
<feature type="domain" description="SCP" evidence="4">
    <location>
        <begin position="249"/>
        <end position="379"/>
    </location>
</feature>
<dbReference type="GO" id="GO:0005576">
    <property type="term" value="C:extracellular region"/>
    <property type="evidence" value="ECO:0007669"/>
    <property type="project" value="UniProtKB-SubCell"/>
</dbReference>
<dbReference type="InterPro" id="IPR018244">
    <property type="entry name" value="Allrgn_V5/Tpx1_CS"/>
</dbReference>
<keyword evidence="2" id="KW-0964">Secreted</keyword>
<dbReference type="InterPro" id="IPR001283">
    <property type="entry name" value="CRISP-related"/>
</dbReference>
<name>A0A0L0CI89_LUCCU</name>
<feature type="domain" description="SCP" evidence="4">
    <location>
        <begin position="56"/>
        <end position="187"/>
    </location>
</feature>
<protein>
    <recommendedName>
        <fullName evidence="4">SCP domain-containing protein</fullName>
    </recommendedName>
</protein>
<proteinExistence type="predicted"/>
<evidence type="ECO:0000256" key="1">
    <source>
        <dbReference type="ARBA" id="ARBA00004613"/>
    </source>
</evidence>
<evidence type="ECO:0000259" key="4">
    <source>
        <dbReference type="SMART" id="SM00198"/>
    </source>
</evidence>
<dbReference type="AlphaFoldDB" id="A0A0L0CI89"/>
<feature type="compositionally biased region" description="Low complexity" evidence="3">
    <location>
        <begin position="400"/>
        <end position="410"/>
    </location>
</feature>
<comment type="subcellular location">
    <subcellularLocation>
        <location evidence="1">Secreted</location>
    </subcellularLocation>
</comment>
<dbReference type="STRING" id="7375.A0A0L0CI89"/>
<feature type="compositionally biased region" description="Polar residues" evidence="3">
    <location>
        <begin position="23"/>
        <end position="33"/>
    </location>
</feature>
<sequence>MFSWCFKCQTADDDDYHQRPKTRNTSANKSQRVSYTAVPIPTTTNESEASKKSVEQLQLEVLEAHNRYRAKHGVSPLTLSKQLCAFATEWAKHLADSNSLQHRKNNKYGENLYIGTGMGPQTHELAVQAWYDEIKNYNFNKPGFSSNTGHFTQVVWKTSKELGVGIVNRANRTWVVCNYDPAGNVMGNYMDCVPPLVEHTVAKIIDKMKGPKKNIFKRPPKQQELKDDKEETPAKAATHSASDLKLWSKYELECLDSHNKYRALHGSPAMKLNRNLCNLAQDWSNKLAKRNSISHRPQNEYGENIYYCVNMEATAEQCVKSWYDEIKHYNFSKPGFSSQTGHFTQVVWKDSLELGVGIAKANNTTFVVCNYSPAGNVMSQYKDQVPRPGAKPTASKHKNNTANSAGSSSSIVQATTIKDQPTFEEICLDSHNNFRAIHGAPAMSINKNLSVFASDWAQVRTTKISYSTQTTKTIIN</sequence>
<dbReference type="PRINTS" id="PR00837">
    <property type="entry name" value="V5TPXLIKE"/>
</dbReference>
<organism evidence="5 6">
    <name type="scientific">Lucilia cuprina</name>
    <name type="common">Green bottle fly</name>
    <name type="synonym">Australian sheep blowfly</name>
    <dbReference type="NCBI Taxonomy" id="7375"/>
    <lineage>
        <taxon>Eukaryota</taxon>
        <taxon>Metazoa</taxon>
        <taxon>Ecdysozoa</taxon>
        <taxon>Arthropoda</taxon>
        <taxon>Hexapoda</taxon>
        <taxon>Insecta</taxon>
        <taxon>Pterygota</taxon>
        <taxon>Neoptera</taxon>
        <taxon>Endopterygota</taxon>
        <taxon>Diptera</taxon>
        <taxon>Brachycera</taxon>
        <taxon>Muscomorpha</taxon>
        <taxon>Oestroidea</taxon>
        <taxon>Calliphoridae</taxon>
        <taxon>Luciliinae</taxon>
        <taxon>Lucilia</taxon>
    </lineage>
</organism>
<feature type="compositionally biased region" description="Basic and acidic residues" evidence="3">
    <location>
        <begin position="221"/>
        <end position="233"/>
    </location>
</feature>
<dbReference type="InterPro" id="IPR014044">
    <property type="entry name" value="CAP_dom"/>
</dbReference>
<dbReference type="SMART" id="SM00198">
    <property type="entry name" value="SCP"/>
    <property type="match status" value="2"/>
</dbReference>
<comment type="caution">
    <text evidence="5">The sequence shown here is derived from an EMBL/GenBank/DDBJ whole genome shotgun (WGS) entry which is preliminary data.</text>
</comment>
<dbReference type="OMA" id="HRANIDY"/>
<accession>A0A0L0CI89</accession>
<dbReference type="PROSITE" id="PS01010">
    <property type="entry name" value="CRISP_2"/>
    <property type="match status" value="1"/>
</dbReference>
<keyword evidence="6" id="KW-1185">Reference proteome</keyword>
<evidence type="ECO:0000256" key="2">
    <source>
        <dbReference type="ARBA" id="ARBA00022525"/>
    </source>
</evidence>
<evidence type="ECO:0000313" key="6">
    <source>
        <dbReference type="Proteomes" id="UP000037069"/>
    </source>
</evidence>
<feature type="region of interest" description="Disordered" evidence="3">
    <location>
        <begin position="14"/>
        <end position="33"/>
    </location>
</feature>
<dbReference type="Proteomes" id="UP000037069">
    <property type="component" value="Unassembled WGS sequence"/>
</dbReference>
<dbReference type="EMBL" id="JRES01000359">
    <property type="protein sequence ID" value="KNC31960.1"/>
    <property type="molecule type" value="Genomic_DNA"/>
</dbReference>
<reference evidence="5 6" key="1">
    <citation type="journal article" date="2015" name="Nat. Commun.">
        <title>Lucilia cuprina genome unlocks parasitic fly biology to underpin future interventions.</title>
        <authorList>
            <person name="Anstead C.A."/>
            <person name="Korhonen P.K."/>
            <person name="Young N.D."/>
            <person name="Hall R.S."/>
            <person name="Jex A.R."/>
            <person name="Murali S.C."/>
            <person name="Hughes D.S."/>
            <person name="Lee S.F."/>
            <person name="Perry T."/>
            <person name="Stroehlein A.J."/>
            <person name="Ansell B.R."/>
            <person name="Breugelmans B."/>
            <person name="Hofmann A."/>
            <person name="Qu J."/>
            <person name="Dugan S."/>
            <person name="Lee S.L."/>
            <person name="Chao H."/>
            <person name="Dinh H."/>
            <person name="Han Y."/>
            <person name="Doddapaneni H.V."/>
            <person name="Worley K.C."/>
            <person name="Muzny D.M."/>
            <person name="Ioannidis P."/>
            <person name="Waterhouse R.M."/>
            <person name="Zdobnov E.M."/>
            <person name="James P.J."/>
            <person name="Bagnall N.H."/>
            <person name="Kotze A.C."/>
            <person name="Gibbs R.A."/>
            <person name="Richards S."/>
            <person name="Batterham P."/>
            <person name="Gasser R.B."/>
        </authorList>
    </citation>
    <scope>NUCLEOTIDE SEQUENCE [LARGE SCALE GENOMIC DNA]</scope>
    <source>
        <strain evidence="5 6">LS</strain>
        <tissue evidence="5">Full body</tissue>
    </source>
</reference>
<dbReference type="Pfam" id="PF00188">
    <property type="entry name" value="CAP"/>
    <property type="match status" value="2"/>
</dbReference>
<feature type="region of interest" description="Disordered" evidence="3">
    <location>
        <begin position="382"/>
        <end position="411"/>
    </location>
</feature>
<dbReference type="InterPro" id="IPR034113">
    <property type="entry name" value="SCP_GAPR1-like"/>
</dbReference>
<evidence type="ECO:0000313" key="5">
    <source>
        <dbReference type="EMBL" id="KNC31960.1"/>
    </source>
</evidence>
<dbReference type="InterPro" id="IPR035940">
    <property type="entry name" value="CAP_sf"/>
</dbReference>
<dbReference type="Gene3D" id="3.40.33.10">
    <property type="entry name" value="CAP"/>
    <property type="match status" value="3"/>
</dbReference>
<dbReference type="PROSITE" id="PS01009">
    <property type="entry name" value="CRISP_1"/>
    <property type="match status" value="2"/>
</dbReference>
<dbReference type="FunFam" id="3.40.33.10:FF:000010">
    <property type="entry name" value="Predicted protein"/>
    <property type="match status" value="2"/>
</dbReference>
<feature type="region of interest" description="Disordered" evidence="3">
    <location>
        <begin position="212"/>
        <end position="238"/>
    </location>
</feature>
<gene>
    <name evidence="5" type="ORF">FF38_02957</name>
</gene>
<dbReference type="CDD" id="cd05382">
    <property type="entry name" value="CAP_GAPR1-like"/>
    <property type="match status" value="2"/>
</dbReference>
<evidence type="ECO:0000256" key="3">
    <source>
        <dbReference type="SAM" id="MobiDB-lite"/>
    </source>
</evidence>
<dbReference type="SUPFAM" id="SSF55797">
    <property type="entry name" value="PR-1-like"/>
    <property type="match status" value="3"/>
</dbReference>